<keyword evidence="1" id="KW-1133">Transmembrane helix</keyword>
<keyword evidence="1" id="KW-0472">Membrane</keyword>
<evidence type="ECO:0008006" key="4">
    <source>
        <dbReference type="Google" id="ProtNLM"/>
    </source>
</evidence>
<feature type="transmembrane region" description="Helical" evidence="1">
    <location>
        <begin position="279"/>
        <end position="304"/>
    </location>
</feature>
<name>A0A2M7YMC8_9BACT</name>
<dbReference type="Proteomes" id="UP000230941">
    <property type="component" value="Unassembled WGS sequence"/>
</dbReference>
<comment type="caution">
    <text evidence="2">The sequence shown here is derived from an EMBL/GenBank/DDBJ whole genome shotgun (WGS) entry which is preliminary data.</text>
</comment>
<dbReference type="EMBL" id="PFWG01000007">
    <property type="protein sequence ID" value="PJA64145.1"/>
    <property type="molecule type" value="Genomic_DNA"/>
</dbReference>
<proteinExistence type="predicted"/>
<protein>
    <recommendedName>
        <fullName evidence="4">DUF916 domain-containing protein</fullName>
    </recommendedName>
</protein>
<gene>
    <name evidence="2" type="ORF">CO160_00155</name>
</gene>
<evidence type="ECO:0000313" key="2">
    <source>
        <dbReference type="EMBL" id="PJA64145.1"/>
    </source>
</evidence>
<sequence length="320" mass="36020">MKNKEFVAVLIVFGLTAFLFPLLTQAVTVGPIKLEYSVDPGDVISGEVFLFNEGKKTETFYPVFEKYTEVDGKKKFLTGESEIVQWFDLPFSKTLAANQQAKLPFTLRIPENAEPGGHFAVMWWGTAPPVKEGGEQVSITTRAGILIYLRVSGEVDESGQLVGFSTKDQKRIFSSRPISFDIIFESTGSVHLKPQGEVQIKNIFGRTKAVLEVNEDQAQVFPKNKRTFNVVWASLGADENKGGILGGLINEWQNFAFGFYKANLSLEYGEEVKEVKDSFVFFVIPWRILSLILIILFFLGLGFIKGLKKYNQWIIAKYQK</sequence>
<dbReference type="AlphaFoldDB" id="A0A2M7YMC8"/>
<organism evidence="2 3">
    <name type="scientific">Candidatus Portnoybacteria bacterium CG_4_9_14_3_um_filter_43_11</name>
    <dbReference type="NCBI Taxonomy" id="1974805"/>
    <lineage>
        <taxon>Bacteria</taxon>
        <taxon>Candidatus Portnoyibacteriota</taxon>
    </lineage>
</organism>
<accession>A0A2M7YMC8</accession>
<evidence type="ECO:0000256" key="1">
    <source>
        <dbReference type="SAM" id="Phobius"/>
    </source>
</evidence>
<keyword evidence="1" id="KW-0812">Transmembrane</keyword>
<evidence type="ECO:0000313" key="3">
    <source>
        <dbReference type="Proteomes" id="UP000230941"/>
    </source>
</evidence>
<reference evidence="3" key="1">
    <citation type="submission" date="2017-09" db="EMBL/GenBank/DDBJ databases">
        <title>Depth-based differentiation of microbial function through sediment-hosted aquifers and enrichment of novel symbionts in the deep terrestrial subsurface.</title>
        <authorList>
            <person name="Probst A.J."/>
            <person name="Ladd B."/>
            <person name="Jarett J.K."/>
            <person name="Geller-Mcgrath D.E."/>
            <person name="Sieber C.M.K."/>
            <person name="Emerson J.B."/>
            <person name="Anantharaman K."/>
            <person name="Thomas B.C."/>
            <person name="Malmstrom R."/>
            <person name="Stieglmeier M."/>
            <person name="Klingl A."/>
            <person name="Woyke T."/>
            <person name="Ryan C.M."/>
            <person name="Banfield J.F."/>
        </authorList>
    </citation>
    <scope>NUCLEOTIDE SEQUENCE [LARGE SCALE GENOMIC DNA]</scope>
</reference>